<gene>
    <name evidence="1" type="ORF">SAMN05444143_102156</name>
</gene>
<organism evidence="1 2">
    <name type="scientific">Flavobacterium succinicans</name>
    <dbReference type="NCBI Taxonomy" id="29536"/>
    <lineage>
        <taxon>Bacteria</taxon>
        <taxon>Pseudomonadati</taxon>
        <taxon>Bacteroidota</taxon>
        <taxon>Flavobacteriia</taxon>
        <taxon>Flavobacteriales</taxon>
        <taxon>Flavobacteriaceae</taxon>
        <taxon>Flavobacterium</taxon>
    </lineage>
</organism>
<dbReference type="AlphaFoldDB" id="A0A1I4TK42"/>
<dbReference type="CDD" id="cd00754">
    <property type="entry name" value="Ubl_MoaD"/>
    <property type="match status" value="1"/>
</dbReference>
<dbReference type="eggNOG" id="COG1977">
    <property type="taxonomic scope" value="Bacteria"/>
</dbReference>
<dbReference type="Proteomes" id="UP000182961">
    <property type="component" value="Unassembled WGS sequence"/>
</dbReference>
<dbReference type="InterPro" id="IPR016155">
    <property type="entry name" value="Mopterin_synth/thiamin_S_b"/>
</dbReference>
<dbReference type="EMBL" id="FOUT01000002">
    <property type="protein sequence ID" value="SFM77072.1"/>
    <property type="molecule type" value="Genomic_DNA"/>
</dbReference>
<reference evidence="2" key="1">
    <citation type="submission" date="2016-10" db="EMBL/GenBank/DDBJ databases">
        <authorList>
            <person name="Varghese N."/>
            <person name="Submissions S."/>
        </authorList>
    </citation>
    <scope>NUCLEOTIDE SEQUENCE [LARGE SCALE GENOMIC DNA]</scope>
    <source>
        <strain evidence="2">DSM 4002</strain>
    </source>
</reference>
<dbReference type="Pfam" id="PF02597">
    <property type="entry name" value="ThiS"/>
    <property type="match status" value="1"/>
</dbReference>
<accession>A0A1I4TK42</accession>
<keyword evidence="2" id="KW-1185">Reference proteome</keyword>
<dbReference type="SUPFAM" id="SSF54285">
    <property type="entry name" value="MoaD/ThiS"/>
    <property type="match status" value="1"/>
</dbReference>
<evidence type="ECO:0000313" key="2">
    <source>
        <dbReference type="Proteomes" id="UP000182961"/>
    </source>
</evidence>
<name>A0A1I4TK42_9FLAO</name>
<dbReference type="Gene3D" id="3.10.20.30">
    <property type="match status" value="1"/>
</dbReference>
<dbReference type="RefSeq" id="WP_024980148.1">
    <property type="nucleotide sequence ID" value="NZ_CBCRUM010000008.1"/>
</dbReference>
<evidence type="ECO:0000313" key="1">
    <source>
        <dbReference type="EMBL" id="SFM77072.1"/>
    </source>
</evidence>
<dbReference type="InterPro" id="IPR012675">
    <property type="entry name" value="Beta-grasp_dom_sf"/>
</dbReference>
<dbReference type="InterPro" id="IPR003749">
    <property type="entry name" value="ThiS/MoaD-like"/>
</dbReference>
<proteinExistence type="predicted"/>
<protein>
    <submittedName>
        <fullName evidence="1">Molybdopterin synthase sulfur carrier subunit</fullName>
    </submittedName>
</protein>
<sequence>MRVTLKYFGLLAEITHCPEESLELKADVTTLLGLKSAIENRFPAFQKTVYSIALNRSLCNDEVALKEADVIAFLPPFAGG</sequence>